<reference evidence="1 2" key="1">
    <citation type="submission" date="2017-05" db="EMBL/GenBank/DDBJ databases">
        <title>Genome Analysis of Maritalea myrionectae HL2708#5.</title>
        <authorList>
            <consortium name="Cotde Inc.-PKNU"/>
            <person name="Jang D."/>
            <person name="Oh H.-M."/>
        </authorList>
    </citation>
    <scope>NUCLEOTIDE SEQUENCE [LARGE SCALE GENOMIC DNA]</scope>
    <source>
        <strain evidence="1 2">HL2708#5</strain>
    </source>
</reference>
<protein>
    <submittedName>
        <fullName evidence="1">Uncharacterized protein</fullName>
    </submittedName>
</protein>
<name>A0A2R4M954_9HYPH</name>
<proteinExistence type="predicted"/>
<accession>A0A2R4M954</accession>
<sequence>MIDPVGATMQGEWCARNLQGSLTANFGMAHGQMHIIGGFVGKEGPGDGVKPLKPNVASVRDIGQAFICNRGQLHHFGVRVRRGTIMPVCDKVTQHIVNQIAAFGKIWRGAQRIKRL</sequence>
<keyword evidence="2" id="KW-1185">Reference proteome</keyword>
<dbReference type="KEGG" id="mmyr:MXMO3_00001"/>
<evidence type="ECO:0000313" key="1">
    <source>
        <dbReference type="EMBL" id="AVX02550.1"/>
    </source>
</evidence>
<dbReference type="Proteomes" id="UP000258927">
    <property type="component" value="Chromosome"/>
</dbReference>
<organism evidence="1 2">
    <name type="scientific">Maritalea myrionectae</name>
    <dbReference type="NCBI Taxonomy" id="454601"/>
    <lineage>
        <taxon>Bacteria</taxon>
        <taxon>Pseudomonadati</taxon>
        <taxon>Pseudomonadota</taxon>
        <taxon>Alphaproteobacteria</taxon>
        <taxon>Hyphomicrobiales</taxon>
        <taxon>Devosiaceae</taxon>
        <taxon>Maritalea</taxon>
    </lineage>
</organism>
<evidence type="ECO:0000313" key="2">
    <source>
        <dbReference type="Proteomes" id="UP000258927"/>
    </source>
</evidence>
<dbReference type="AlphaFoldDB" id="A0A2R4M954"/>
<gene>
    <name evidence="1" type="ORF">MXMO3_00001</name>
</gene>
<dbReference type="EMBL" id="CP021330">
    <property type="protein sequence ID" value="AVX02550.1"/>
    <property type="molecule type" value="Genomic_DNA"/>
</dbReference>